<dbReference type="InterPro" id="IPR050598">
    <property type="entry name" value="AminoAcid_Transporter"/>
</dbReference>
<organism evidence="6">
    <name type="scientific">Cuerna arida</name>
    <dbReference type="NCBI Taxonomy" id="1464854"/>
    <lineage>
        <taxon>Eukaryota</taxon>
        <taxon>Metazoa</taxon>
        <taxon>Ecdysozoa</taxon>
        <taxon>Arthropoda</taxon>
        <taxon>Hexapoda</taxon>
        <taxon>Insecta</taxon>
        <taxon>Pterygota</taxon>
        <taxon>Neoptera</taxon>
        <taxon>Paraneoptera</taxon>
        <taxon>Hemiptera</taxon>
        <taxon>Auchenorrhyncha</taxon>
        <taxon>Membracoidea</taxon>
        <taxon>Cicadellidae</taxon>
        <taxon>Cicadellinae</taxon>
        <taxon>Proconiini</taxon>
        <taxon>Cuerna</taxon>
    </lineage>
</organism>
<evidence type="ECO:0000256" key="4">
    <source>
        <dbReference type="ARBA" id="ARBA00023136"/>
    </source>
</evidence>
<dbReference type="Pfam" id="PF13520">
    <property type="entry name" value="AA_permease_2"/>
    <property type="match status" value="1"/>
</dbReference>
<evidence type="ECO:0000256" key="5">
    <source>
        <dbReference type="SAM" id="Phobius"/>
    </source>
</evidence>
<dbReference type="PANTHER" id="PTHR11785">
    <property type="entry name" value="AMINO ACID TRANSPORTER"/>
    <property type="match status" value="1"/>
</dbReference>
<gene>
    <name evidence="6" type="ORF">g.5579</name>
</gene>
<comment type="subcellular location">
    <subcellularLocation>
        <location evidence="1">Membrane</location>
        <topology evidence="1">Multi-pass membrane protein</topology>
    </subcellularLocation>
</comment>
<feature type="transmembrane region" description="Helical" evidence="5">
    <location>
        <begin position="278"/>
        <end position="295"/>
    </location>
</feature>
<reference evidence="6" key="1">
    <citation type="submission" date="2015-11" db="EMBL/GenBank/DDBJ databases">
        <title>De novo transcriptome assembly of four potential Pierce s Disease insect vectors from Arizona vineyards.</title>
        <authorList>
            <person name="Tassone E.E."/>
        </authorList>
    </citation>
    <scope>NUCLEOTIDE SEQUENCE</scope>
</reference>
<feature type="transmembrane region" description="Helical" evidence="5">
    <location>
        <begin position="177"/>
        <end position="196"/>
    </location>
</feature>
<evidence type="ECO:0000256" key="2">
    <source>
        <dbReference type="ARBA" id="ARBA00022692"/>
    </source>
</evidence>
<feature type="transmembrane region" description="Helical" evidence="5">
    <location>
        <begin position="28"/>
        <end position="54"/>
    </location>
</feature>
<dbReference type="Gene3D" id="1.20.1740.10">
    <property type="entry name" value="Amino acid/polyamine transporter I"/>
    <property type="match status" value="1"/>
</dbReference>
<dbReference type="InterPro" id="IPR002293">
    <property type="entry name" value="AA/rel_permease1"/>
</dbReference>
<feature type="transmembrane region" description="Helical" evidence="5">
    <location>
        <begin position="74"/>
        <end position="93"/>
    </location>
</feature>
<keyword evidence="2 5" id="KW-0812">Transmembrane</keyword>
<dbReference type="GO" id="GO:0016020">
    <property type="term" value="C:membrane"/>
    <property type="evidence" value="ECO:0007669"/>
    <property type="project" value="UniProtKB-SubCell"/>
</dbReference>
<dbReference type="PIRSF" id="PIRSF006060">
    <property type="entry name" value="AA_transporter"/>
    <property type="match status" value="1"/>
</dbReference>
<keyword evidence="3 5" id="KW-1133">Transmembrane helix</keyword>
<feature type="transmembrane region" description="Helical" evidence="5">
    <location>
        <begin position="301"/>
        <end position="323"/>
    </location>
</feature>
<name>A0A1B6FQ53_9HEMI</name>
<feature type="non-terminal residue" evidence="6">
    <location>
        <position position="1"/>
    </location>
</feature>
<proteinExistence type="predicted"/>
<protein>
    <recommendedName>
        <fullName evidence="7">Amino acid permease/ SLC12A domain-containing protein</fullName>
    </recommendedName>
</protein>
<accession>A0A1B6FQ53</accession>
<sequence>GTVVPKSGGLYIFLQTAFRTYHPFFGELPAFIFFWITYTIIFPSTTAVNAILFSEYSYEILQMFVNSQHLCDGVILKNILGASAILIVGVLNCASVKLYIKSQDILTYTKMAVIIFTVGCGAYLFTSGESQDFDPGFKGTKLSFYGLSQALYFGLYAYDGGNFITGITEEIKNPEKNIMYCILISMTIVIITYLSLNLTFLTVLSPAEIANGTTVISDFADKLFGQKGCVVASATISLCLLLSIMCGTFYCSRMGYVAAREGHAAEILCCIHKTTKSPIPAVVVQVIISLLWFFSGQDLALLIDMFGFFMWLTYGVTMVALFVLRRKFPDAYRPFRVPSVIPVIVILISFSLVGMTLLLAGFHLILIAGVFVFFITLLYYIFVYRAVRIKHFDKFQKNLQIWFRLESP</sequence>
<feature type="transmembrane region" description="Helical" evidence="5">
    <location>
        <begin position="335"/>
        <end position="358"/>
    </location>
</feature>
<feature type="transmembrane region" description="Helical" evidence="5">
    <location>
        <begin position="364"/>
        <end position="387"/>
    </location>
</feature>
<evidence type="ECO:0000256" key="3">
    <source>
        <dbReference type="ARBA" id="ARBA00022989"/>
    </source>
</evidence>
<feature type="transmembrane region" description="Helical" evidence="5">
    <location>
        <begin position="105"/>
        <end position="125"/>
    </location>
</feature>
<keyword evidence="4 5" id="KW-0472">Membrane</keyword>
<feature type="transmembrane region" description="Helical" evidence="5">
    <location>
        <begin position="230"/>
        <end position="251"/>
    </location>
</feature>
<evidence type="ECO:0008006" key="7">
    <source>
        <dbReference type="Google" id="ProtNLM"/>
    </source>
</evidence>
<dbReference type="AlphaFoldDB" id="A0A1B6FQ53"/>
<dbReference type="EMBL" id="GECZ01017490">
    <property type="protein sequence ID" value="JAS52279.1"/>
    <property type="molecule type" value="Transcribed_RNA"/>
</dbReference>
<dbReference type="PANTHER" id="PTHR11785:SF514">
    <property type="entry name" value="B(0,+)-TYPE AMINO ACID TRANSPORTER 1-LIKE PROTEIN"/>
    <property type="match status" value="1"/>
</dbReference>
<dbReference type="GO" id="GO:0015179">
    <property type="term" value="F:L-amino acid transmembrane transporter activity"/>
    <property type="evidence" value="ECO:0007669"/>
    <property type="project" value="TreeGrafter"/>
</dbReference>
<evidence type="ECO:0000313" key="6">
    <source>
        <dbReference type="EMBL" id="JAS52279.1"/>
    </source>
</evidence>
<evidence type="ECO:0000256" key="1">
    <source>
        <dbReference type="ARBA" id="ARBA00004141"/>
    </source>
</evidence>